<evidence type="ECO:0000313" key="3">
    <source>
        <dbReference type="Proteomes" id="UP000013827"/>
    </source>
</evidence>
<proteinExistence type="predicted"/>
<feature type="compositionally biased region" description="Basic and acidic residues" evidence="1">
    <location>
        <begin position="24"/>
        <end position="43"/>
    </location>
</feature>
<dbReference type="AlphaFoldDB" id="A0A0D3JY98"/>
<dbReference type="RefSeq" id="XP_005780912.1">
    <property type="nucleotide sequence ID" value="XM_005780855.1"/>
</dbReference>
<dbReference type="PaxDb" id="2903-EOD28483"/>
<feature type="region of interest" description="Disordered" evidence="1">
    <location>
        <begin position="18"/>
        <end position="43"/>
    </location>
</feature>
<dbReference type="EnsemblProtists" id="EOD28483">
    <property type="protein sequence ID" value="EOD28483"/>
    <property type="gene ID" value="EMIHUDRAFT_204371"/>
</dbReference>
<name>A0A0D3JY98_EMIH1</name>
<reference evidence="3" key="1">
    <citation type="journal article" date="2013" name="Nature">
        <title>Pan genome of the phytoplankton Emiliania underpins its global distribution.</title>
        <authorList>
            <person name="Read B.A."/>
            <person name="Kegel J."/>
            <person name="Klute M.J."/>
            <person name="Kuo A."/>
            <person name="Lefebvre S.C."/>
            <person name="Maumus F."/>
            <person name="Mayer C."/>
            <person name="Miller J."/>
            <person name="Monier A."/>
            <person name="Salamov A."/>
            <person name="Young J."/>
            <person name="Aguilar M."/>
            <person name="Claverie J.M."/>
            <person name="Frickenhaus S."/>
            <person name="Gonzalez K."/>
            <person name="Herman E.K."/>
            <person name="Lin Y.C."/>
            <person name="Napier J."/>
            <person name="Ogata H."/>
            <person name="Sarno A.F."/>
            <person name="Shmutz J."/>
            <person name="Schroeder D."/>
            <person name="de Vargas C."/>
            <person name="Verret F."/>
            <person name="von Dassow P."/>
            <person name="Valentin K."/>
            <person name="Van de Peer Y."/>
            <person name="Wheeler G."/>
            <person name="Dacks J.B."/>
            <person name="Delwiche C.F."/>
            <person name="Dyhrman S.T."/>
            <person name="Glockner G."/>
            <person name="John U."/>
            <person name="Richards T."/>
            <person name="Worden A.Z."/>
            <person name="Zhang X."/>
            <person name="Grigoriev I.V."/>
            <person name="Allen A.E."/>
            <person name="Bidle K."/>
            <person name="Borodovsky M."/>
            <person name="Bowler C."/>
            <person name="Brownlee C."/>
            <person name="Cock J.M."/>
            <person name="Elias M."/>
            <person name="Gladyshev V.N."/>
            <person name="Groth M."/>
            <person name="Guda C."/>
            <person name="Hadaegh A."/>
            <person name="Iglesias-Rodriguez M.D."/>
            <person name="Jenkins J."/>
            <person name="Jones B.M."/>
            <person name="Lawson T."/>
            <person name="Leese F."/>
            <person name="Lindquist E."/>
            <person name="Lobanov A."/>
            <person name="Lomsadze A."/>
            <person name="Malik S.B."/>
            <person name="Marsh M.E."/>
            <person name="Mackinder L."/>
            <person name="Mock T."/>
            <person name="Mueller-Roeber B."/>
            <person name="Pagarete A."/>
            <person name="Parker M."/>
            <person name="Probert I."/>
            <person name="Quesneville H."/>
            <person name="Raines C."/>
            <person name="Rensing S.A."/>
            <person name="Riano-Pachon D.M."/>
            <person name="Richier S."/>
            <person name="Rokitta S."/>
            <person name="Shiraiwa Y."/>
            <person name="Soanes D.M."/>
            <person name="van der Giezen M."/>
            <person name="Wahlund T.M."/>
            <person name="Williams B."/>
            <person name="Wilson W."/>
            <person name="Wolfe G."/>
            <person name="Wurch L.L."/>
        </authorList>
    </citation>
    <scope>NUCLEOTIDE SEQUENCE</scope>
</reference>
<evidence type="ECO:0000313" key="2">
    <source>
        <dbReference type="EnsemblProtists" id="EOD28483"/>
    </source>
</evidence>
<accession>A0A0D3JY98</accession>
<sequence>MSEAADAVMIEAAEADARWAAARRPQDDPLTDRPVDAAAAAERERSAKAAKLAAQTANAMVAAGAPVKASSMMVERVFAARLDGPDKFLVARRKERKTAAGAGTAVEVVAGLEKMANTAVRMVGRDGAEGITGCVKSCLSSRRRWGDGSWDNGGNVASVGHLYGFGNTLDKALTAVVGCKERGRQVDGPLDHSTVWVKKAITRLVLVETLGCIAPPTKQFLHVFATNTKQR</sequence>
<organism evidence="2 3">
    <name type="scientific">Emiliania huxleyi (strain CCMP1516)</name>
    <dbReference type="NCBI Taxonomy" id="280463"/>
    <lineage>
        <taxon>Eukaryota</taxon>
        <taxon>Haptista</taxon>
        <taxon>Haptophyta</taxon>
        <taxon>Prymnesiophyceae</taxon>
        <taxon>Isochrysidales</taxon>
        <taxon>Noelaerhabdaceae</taxon>
        <taxon>Emiliania</taxon>
    </lineage>
</organism>
<dbReference type="Proteomes" id="UP000013827">
    <property type="component" value="Unassembled WGS sequence"/>
</dbReference>
<evidence type="ECO:0000256" key="1">
    <source>
        <dbReference type="SAM" id="MobiDB-lite"/>
    </source>
</evidence>
<reference evidence="2" key="2">
    <citation type="submission" date="2024-10" db="UniProtKB">
        <authorList>
            <consortium name="EnsemblProtists"/>
        </authorList>
    </citation>
    <scope>IDENTIFICATION</scope>
</reference>
<protein>
    <submittedName>
        <fullName evidence="2">Uncharacterized protein</fullName>
    </submittedName>
</protein>
<dbReference type="HOGENOM" id="CLU_1201766_0_0_1"/>
<keyword evidence="3" id="KW-1185">Reference proteome</keyword>
<dbReference type="GeneID" id="17274029"/>
<dbReference type="KEGG" id="ehx:EMIHUDRAFT_204371"/>